<dbReference type="EMBL" id="CP040089">
    <property type="protein sequence ID" value="QGA80785.1"/>
    <property type="molecule type" value="Genomic_DNA"/>
</dbReference>
<protein>
    <submittedName>
        <fullName evidence="2">Antitoxin ParD1/3/4</fullName>
    </submittedName>
</protein>
<dbReference type="Gene3D" id="6.10.10.120">
    <property type="entry name" value="Antitoxin ParD1-like"/>
    <property type="match status" value="1"/>
</dbReference>
<dbReference type="GeneID" id="42365292"/>
<dbReference type="AlphaFoldDB" id="A0A5Q0UIM3"/>
<proteinExistence type="predicted"/>
<organism evidence="2 3">
    <name type="scientific">Candidatus Nanohalobium constans</name>
    <dbReference type="NCBI Taxonomy" id="2565781"/>
    <lineage>
        <taxon>Archaea</taxon>
        <taxon>Candidatus Nanohalarchaeota</taxon>
        <taxon>Candidatus Nanohalobia</taxon>
        <taxon>Candidatus Nanohalobiales</taxon>
        <taxon>Candidatus Nanohalobiaceae</taxon>
        <taxon>Candidatus Nanohalobium</taxon>
    </lineage>
</organism>
<evidence type="ECO:0000313" key="3">
    <source>
        <dbReference type="Proteomes" id="UP000377803"/>
    </source>
</evidence>
<evidence type="ECO:0000313" key="2">
    <source>
        <dbReference type="EMBL" id="QGA80785.1"/>
    </source>
</evidence>
<keyword evidence="3" id="KW-1185">Reference proteome</keyword>
<dbReference type="InterPro" id="IPR010985">
    <property type="entry name" value="Ribbon_hlx_hlx"/>
</dbReference>
<sequence>MAVSTELPEELERFVEEEVERGRYNSKSELLRDALRLKMVEREFDTRGIEGRIGEKLEDVLKDVNVEDAES</sequence>
<dbReference type="RefSeq" id="WP_153550526.1">
    <property type="nucleotide sequence ID" value="NZ_CP040089.1"/>
</dbReference>
<dbReference type="KEGG" id="ncon:LC1Nh_0902"/>
<keyword evidence="1" id="KW-1277">Toxin-antitoxin system</keyword>
<reference evidence="3" key="1">
    <citation type="submission" date="2019-05" db="EMBL/GenBank/DDBJ databases">
        <title>Candidatus Nanohalobium constans, a novel model system to study the DPANN nano-sized archaea: genomic and physiological characterization of a nanoarchaeon co-cultured with its chitinotrophic host.</title>
        <authorList>
            <person name="La Cono V."/>
            <person name="Arcadi E."/>
            <person name="Crisafi F."/>
            <person name="Denaro R."/>
            <person name="La Spada G."/>
            <person name="Messina E."/>
            <person name="Smedile F."/>
            <person name="Toshchakov S.V."/>
            <person name="Shevchenko M.A."/>
            <person name="Golyshin P.N."/>
            <person name="Golyshina O.V."/>
            <person name="Ferrer M."/>
            <person name="Rohde M."/>
            <person name="Mushegian A."/>
            <person name="Sorokin D.Y."/>
            <person name="Giuliano L."/>
            <person name="Yakimov M.M."/>
        </authorList>
    </citation>
    <scope>NUCLEOTIDE SEQUENCE [LARGE SCALE GENOMIC DNA]</scope>
    <source>
        <strain evidence="3">LC1Nh</strain>
    </source>
</reference>
<dbReference type="InterPro" id="IPR022789">
    <property type="entry name" value="ParD"/>
</dbReference>
<dbReference type="GO" id="GO:0006355">
    <property type="term" value="P:regulation of DNA-templated transcription"/>
    <property type="evidence" value="ECO:0007669"/>
    <property type="project" value="InterPro"/>
</dbReference>
<accession>A0A5Q0UIM3</accession>
<dbReference type="Pfam" id="PF03693">
    <property type="entry name" value="ParD_antitoxin"/>
    <property type="match status" value="1"/>
</dbReference>
<dbReference type="SUPFAM" id="SSF47598">
    <property type="entry name" value="Ribbon-helix-helix"/>
    <property type="match status" value="1"/>
</dbReference>
<name>A0A5Q0UIM3_9ARCH</name>
<dbReference type="Proteomes" id="UP000377803">
    <property type="component" value="Chromosome"/>
</dbReference>
<gene>
    <name evidence="2" type="ORF">LC1Nh_0902</name>
</gene>
<dbReference type="InterPro" id="IPR038296">
    <property type="entry name" value="ParD_sf"/>
</dbReference>
<evidence type="ECO:0000256" key="1">
    <source>
        <dbReference type="ARBA" id="ARBA00022649"/>
    </source>
</evidence>